<proteinExistence type="predicted"/>
<gene>
    <name evidence="1" type="ORF">HCN51_42235</name>
</gene>
<organism evidence="1 2">
    <name type="scientific">Nonomuraea composti</name>
    <dbReference type="NCBI Taxonomy" id="2720023"/>
    <lineage>
        <taxon>Bacteria</taxon>
        <taxon>Bacillati</taxon>
        <taxon>Actinomycetota</taxon>
        <taxon>Actinomycetes</taxon>
        <taxon>Streptosporangiales</taxon>
        <taxon>Streptosporangiaceae</taxon>
        <taxon>Nonomuraea</taxon>
    </lineage>
</organism>
<reference evidence="1 2" key="1">
    <citation type="submission" date="2020-03" db="EMBL/GenBank/DDBJ databases">
        <title>WGS of actinomycetes isolated from Thailand.</title>
        <authorList>
            <person name="Thawai C."/>
        </authorList>
    </citation>
    <scope>NUCLEOTIDE SEQUENCE [LARGE SCALE GENOMIC DNA]</scope>
    <source>
        <strain evidence="1 2">FMUSA5-5</strain>
    </source>
</reference>
<dbReference type="InterPro" id="IPR048000">
    <property type="entry name" value="TnsA-like"/>
</dbReference>
<name>A0ABX1BHL0_9ACTN</name>
<evidence type="ECO:0000313" key="2">
    <source>
        <dbReference type="Proteomes" id="UP000696294"/>
    </source>
</evidence>
<comment type="caution">
    <text evidence="1">The sequence shown here is derived from an EMBL/GenBank/DDBJ whole genome shotgun (WGS) entry which is preliminary data.</text>
</comment>
<keyword evidence="2" id="KW-1185">Reference proteome</keyword>
<dbReference type="EMBL" id="JAATEP010000044">
    <property type="protein sequence ID" value="NJP95984.1"/>
    <property type="molecule type" value="Genomic_DNA"/>
</dbReference>
<accession>A0ABX1BHL0</accession>
<dbReference type="RefSeq" id="WP_168017623.1">
    <property type="nucleotide sequence ID" value="NZ_JAATEP010000044.1"/>
</dbReference>
<sequence length="119" mass="13543">MRRHAPDYFARTRDGQGMVVDVRPDDRVDPAATEAFAAMGRACEEVGWKFHRTGGPDPALRANLRWLAGYRHRRCYREELARELLHVFSAPTALLRGAQQVGDQLVTLPALYRLLWNGI</sequence>
<evidence type="ECO:0000313" key="1">
    <source>
        <dbReference type="EMBL" id="NJP95984.1"/>
    </source>
</evidence>
<protein>
    <submittedName>
        <fullName evidence="1">TnsA-like heteromeric transposase endonuclease subunit</fullName>
    </submittedName>
</protein>
<dbReference type="NCBIfam" id="NF033179">
    <property type="entry name" value="TnsA_like_Actin"/>
    <property type="match status" value="1"/>
</dbReference>
<dbReference type="Proteomes" id="UP000696294">
    <property type="component" value="Unassembled WGS sequence"/>
</dbReference>